<dbReference type="InterPro" id="IPR047272">
    <property type="entry name" value="S49_SppA_C"/>
</dbReference>
<evidence type="ECO:0000256" key="3">
    <source>
        <dbReference type="ARBA" id="ARBA00022801"/>
    </source>
</evidence>
<dbReference type="PANTHER" id="PTHR42987">
    <property type="entry name" value="PEPTIDASE S49"/>
    <property type="match status" value="1"/>
</dbReference>
<feature type="domain" description="Peptidase S49" evidence="6">
    <location>
        <begin position="134"/>
        <end position="283"/>
    </location>
</feature>
<dbReference type="STRING" id="1033734.GCA_000285535_03805"/>
<feature type="transmembrane region" description="Helical" evidence="5">
    <location>
        <begin position="6"/>
        <end position="25"/>
    </location>
</feature>
<dbReference type="GO" id="GO:0008236">
    <property type="term" value="F:serine-type peptidase activity"/>
    <property type="evidence" value="ECO:0007669"/>
    <property type="project" value="UniProtKB-KW"/>
</dbReference>
<dbReference type="SUPFAM" id="SSF52096">
    <property type="entry name" value="ClpP/crotonase"/>
    <property type="match status" value="1"/>
</dbReference>
<keyword evidence="5" id="KW-0472">Membrane</keyword>
<name>A0A4S3PYS2_9BACI</name>
<keyword evidence="5" id="KW-1133">Transmembrane helix</keyword>
<organism evidence="7 8">
    <name type="scientific">Bacillus timonensis</name>
    <dbReference type="NCBI Taxonomy" id="1033734"/>
    <lineage>
        <taxon>Bacteria</taxon>
        <taxon>Bacillati</taxon>
        <taxon>Bacillota</taxon>
        <taxon>Bacilli</taxon>
        <taxon>Bacillales</taxon>
        <taxon>Bacillaceae</taxon>
        <taxon>Bacillus</taxon>
    </lineage>
</organism>
<evidence type="ECO:0000313" key="8">
    <source>
        <dbReference type="Proteomes" id="UP000306477"/>
    </source>
</evidence>
<sequence length="337" mass="37432">MNGKRWAALGIAAVIFVFSIFFNFATNLASKNFSSLSDEFLATSNEDFLENVVIEGKGMDKILVLSVNGVIQDTGEDVTSFFQTAGYQHQTFLKMIEKAEKDNTVKGIILKVNSPGGGVVESAEIHKKLTDLKEKTDKPIYVSMGAMAASGGYYISAPADKIFATPDTMTGSLGVIMQGINYSGLAEKYGVKFETIKSGPYKDIMSPSREMTEEERNIMQTMVNNAYQGFVNVIADGRNMSEDEVRRIADGRIYDGRQAKENHLIDELGYFEDTVEAMKQDFDLGNIKVVEYETNFGFGSLFSMSAKKMFNDDIEMATLVHLLSQPNSPRMMYLYAE</sequence>
<evidence type="ECO:0000256" key="1">
    <source>
        <dbReference type="ARBA" id="ARBA00008683"/>
    </source>
</evidence>
<keyword evidence="5" id="KW-0812">Transmembrane</keyword>
<reference evidence="7 8" key="1">
    <citation type="journal article" date="2019" name="Indoor Air">
        <title>Impacts of indoor surface finishes on bacterial viability.</title>
        <authorList>
            <person name="Hu J."/>
            <person name="Maamar S.B."/>
            <person name="Glawe A.J."/>
            <person name="Gottel N."/>
            <person name="Gilbert J.A."/>
            <person name="Hartmann E.M."/>
        </authorList>
    </citation>
    <scope>NUCLEOTIDE SEQUENCE [LARGE SCALE GENOMIC DNA]</scope>
    <source>
        <strain evidence="7 8">AF060A6</strain>
    </source>
</reference>
<evidence type="ECO:0000256" key="5">
    <source>
        <dbReference type="SAM" id="Phobius"/>
    </source>
</evidence>
<gene>
    <name evidence="7" type="primary">sppA</name>
    <name evidence="7" type="ORF">E1I69_02805</name>
</gene>
<evidence type="ECO:0000313" key="7">
    <source>
        <dbReference type="EMBL" id="THE14765.1"/>
    </source>
</evidence>
<keyword evidence="4" id="KW-0720">Serine protease</keyword>
<comment type="caution">
    <text evidence="7">The sequence shown here is derived from an EMBL/GenBank/DDBJ whole genome shotgun (WGS) entry which is preliminary data.</text>
</comment>
<dbReference type="NCBIfam" id="TIGR00706">
    <property type="entry name" value="SppA_dom"/>
    <property type="match status" value="1"/>
</dbReference>
<dbReference type="Pfam" id="PF01343">
    <property type="entry name" value="Peptidase_S49"/>
    <property type="match status" value="1"/>
</dbReference>
<accession>A0A4S3PYS2</accession>
<dbReference type="InterPro" id="IPR004635">
    <property type="entry name" value="Pept_S49_SppA"/>
</dbReference>
<evidence type="ECO:0000256" key="4">
    <source>
        <dbReference type="ARBA" id="ARBA00022825"/>
    </source>
</evidence>
<dbReference type="InterPro" id="IPR029045">
    <property type="entry name" value="ClpP/crotonase-like_dom_sf"/>
</dbReference>
<dbReference type="GO" id="GO:0006508">
    <property type="term" value="P:proteolysis"/>
    <property type="evidence" value="ECO:0007669"/>
    <property type="project" value="UniProtKB-KW"/>
</dbReference>
<dbReference type="EMBL" id="SLUB01000003">
    <property type="protein sequence ID" value="THE14765.1"/>
    <property type="molecule type" value="Genomic_DNA"/>
</dbReference>
<dbReference type="Gene3D" id="3.90.226.10">
    <property type="entry name" value="2-enoyl-CoA Hydratase, Chain A, domain 1"/>
    <property type="match status" value="2"/>
</dbReference>
<keyword evidence="3" id="KW-0378">Hydrolase</keyword>
<keyword evidence="8" id="KW-1185">Reference proteome</keyword>
<dbReference type="PANTHER" id="PTHR42987:SF7">
    <property type="entry name" value="SIGNAL PEPTIDE PEPTIDASE SPPA-RELATED"/>
    <property type="match status" value="1"/>
</dbReference>
<comment type="similarity">
    <text evidence="1">Belongs to the peptidase S49 family.</text>
</comment>
<dbReference type="OrthoDB" id="9764363at2"/>
<dbReference type="RefSeq" id="WP_136378117.1">
    <property type="nucleotide sequence ID" value="NZ_SLUB01000003.1"/>
</dbReference>
<keyword evidence="2" id="KW-0645">Protease</keyword>
<dbReference type="AlphaFoldDB" id="A0A4S3PYS2"/>
<protein>
    <submittedName>
        <fullName evidence="7">Signal peptide peptidase SppA</fullName>
    </submittedName>
</protein>
<dbReference type="CDD" id="cd07023">
    <property type="entry name" value="S49_Sppa_N_C"/>
    <property type="match status" value="1"/>
</dbReference>
<dbReference type="Proteomes" id="UP000306477">
    <property type="component" value="Unassembled WGS sequence"/>
</dbReference>
<evidence type="ECO:0000259" key="6">
    <source>
        <dbReference type="Pfam" id="PF01343"/>
    </source>
</evidence>
<proteinExistence type="inferred from homology"/>
<dbReference type="InterPro" id="IPR002142">
    <property type="entry name" value="Peptidase_S49"/>
</dbReference>
<evidence type="ECO:0000256" key="2">
    <source>
        <dbReference type="ARBA" id="ARBA00022670"/>
    </source>
</evidence>